<evidence type="ECO:0000313" key="1">
    <source>
        <dbReference type="EMBL" id="TFK82038.1"/>
    </source>
</evidence>
<keyword evidence="2" id="KW-1185">Reference proteome</keyword>
<protein>
    <recommendedName>
        <fullName evidence="3">Protein kinase domain-containing protein</fullName>
    </recommendedName>
</protein>
<accession>A0A5C3P0A6</accession>
<dbReference type="AlphaFoldDB" id="A0A5C3P0A6"/>
<evidence type="ECO:0000313" key="2">
    <source>
        <dbReference type="Proteomes" id="UP000308197"/>
    </source>
</evidence>
<dbReference type="STRING" id="1314778.A0A5C3P0A6"/>
<sequence length="285" mass="32555">MVHSVTCCPIFAVTLSGSSFSVYGSAYTHQWVFQELTQSCITSADNVNHSTVRTVARLLWALRESVLHLQEWYRTTVLACEYPQFYNRLHPATSSVKDPSGATVGFCYLRRIEPHDKVFLAFADRVDDRDRMYVVKFTPRYSAEAHRLLAAANCAPDLVYCGSPYPEFPGYTRMQMVVTEHVPSGLTMWEVARKPLRDKLRGAVNLLHSQGMVHGDLRWPNVLVNREGHIRLIDFEWAGLEGVARYPDDLAEDVPWPVGAKPGALITKVHDMYWLERLFKPRERV</sequence>
<name>A0A5C3P0A6_9APHY</name>
<proteinExistence type="predicted"/>
<dbReference type="Proteomes" id="UP000308197">
    <property type="component" value="Unassembled WGS sequence"/>
</dbReference>
<dbReference type="InParanoid" id="A0A5C3P0A6"/>
<dbReference type="EMBL" id="ML211529">
    <property type="protein sequence ID" value="TFK82038.1"/>
    <property type="molecule type" value="Genomic_DNA"/>
</dbReference>
<dbReference type="Gene3D" id="1.10.510.10">
    <property type="entry name" value="Transferase(Phosphotransferase) domain 1"/>
    <property type="match status" value="1"/>
</dbReference>
<evidence type="ECO:0008006" key="3">
    <source>
        <dbReference type="Google" id="ProtNLM"/>
    </source>
</evidence>
<reference evidence="1 2" key="1">
    <citation type="journal article" date="2019" name="Nat. Ecol. Evol.">
        <title>Megaphylogeny resolves global patterns of mushroom evolution.</title>
        <authorList>
            <person name="Varga T."/>
            <person name="Krizsan K."/>
            <person name="Foldi C."/>
            <person name="Dima B."/>
            <person name="Sanchez-Garcia M."/>
            <person name="Sanchez-Ramirez S."/>
            <person name="Szollosi G.J."/>
            <person name="Szarkandi J.G."/>
            <person name="Papp V."/>
            <person name="Albert L."/>
            <person name="Andreopoulos W."/>
            <person name="Angelini C."/>
            <person name="Antonin V."/>
            <person name="Barry K.W."/>
            <person name="Bougher N.L."/>
            <person name="Buchanan P."/>
            <person name="Buyck B."/>
            <person name="Bense V."/>
            <person name="Catcheside P."/>
            <person name="Chovatia M."/>
            <person name="Cooper J."/>
            <person name="Damon W."/>
            <person name="Desjardin D."/>
            <person name="Finy P."/>
            <person name="Geml J."/>
            <person name="Haridas S."/>
            <person name="Hughes K."/>
            <person name="Justo A."/>
            <person name="Karasinski D."/>
            <person name="Kautmanova I."/>
            <person name="Kiss B."/>
            <person name="Kocsube S."/>
            <person name="Kotiranta H."/>
            <person name="LaButti K.M."/>
            <person name="Lechner B.E."/>
            <person name="Liimatainen K."/>
            <person name="Lipzen A."/>
            <person name="Lukacs Z."/>
            <person name="Mihaltcheva S."/>
            <person name="Morgado L.N."/>
            <person name="Niskanen T."/>
            <person name="Noordeloos M.E."/>
            <person name="Ohm R.A."/>
            <person name="Ortiz-Santana B."/>
            <person name="Ovrebo C."/>
            <person name="Racz N."/>
            <person name="Riley R."/>
            <person name="Savchenko A."/>
            <person name="Shiryaev A."/>
            <person name="Soop K."/>
            <person name="Spirin V."/>
            <person name="Szebenyi C."/>
            <person name="Tomsovsky M."/>
            <person name="Tulloss R.E."/>
            <person name="Uehling J."/>
            <person name="Grigoriev I.V."/>
            <person name="Vagvolgyi C."/>
            <person name="Papp T."/>
            <person name="Martin F.M."/>
            <person name="Miettinen O."/>
            <person name="Hibbett D.S."/>
            <person name="Nagy L.G."/>
        </authorList>
    </citation>
    <scope>NUCLEOTIDE SEQUENCE [LARGE SCALE GENOMIC DNA]</scope>
    <source>
        <strain evidence="1 2">HHB13444</strain>
    </source>
</reference>
<organism evidence="1 2">
    <name type="scientific">Polyporus arcularius HHB13444</name>
    <dbReference type="NCBI Taxonomy" id="1314778"/>
    <lineage>
        <taxon>Eukaryota</taxon>
        <taxon>Fungi</taxon>
        <taxon>Dikarya</taxon>
        <taxon>Basidiomycota</taxon>
        <taxon>Agaricomycotina</taxon>
        <taxon>Agaricomycetes</taxon>
        <taxon>Polyporales</taxon>
        <taxon>Polyporaceae</taxon>
        <taxon>Polyporus</taxon>
    </lineage>
</organism>
<gene>
    <name evidence="1" type="ORF">K466DRAFT_557135</name>
</gene>
<dbReference type="InterPro" id="IPR011009">
    <property type="entry name" value="Kinase-like_dom_sf"/>
</dbReference>
<dbReference type="SUPFAM" id="SSF56112">
    <property type="entry name" value="Protein kinase-like (PK-like)"/>
    <property type="match status" value="1"/>
</dbReference>